<feature type="compositionally biased region" description="Basic and acidic residues" evidence="1">
    <location>
        <begin position="36"/>
        <end position="47"/>
    </location>
</feature>
<feature type="region of interest" description="Disordered" evidence="1">
    <location>
        <begin position="18"/>
        <end position="73"/>
    </location>
</feature>
<dbReference type="Proteomes" id="UP000266841">
    <property type="component" value="Unassembled WGS sequence"/>
</dbReference>
<organism evidence="2 3">
    <name type="scientific">Thalassiosira oceanica</name>
    <name type="common">Marine diatom</name>
    <dbReference type="NCBI Taxonomy" id="159749"/>
    <lineage>
        <taxon>Eukaryota</taxon>
        <taxon>Sar</taxon>
        <taxon>Stramenopiles</taxon>
        <taxon>Ochrophyta</taxon>
        <taxon>Bacillariophyta</taxon>
        <taxon>Coscinodiscophyceae</taxon>
        <taxon>Thalassiosirophycidae</taxon>
        <taxon>Thalassiosirales</taxon>
        <taxon>Thalassiosiraceae</taxon>
        <taxon>Thalassiosira</taxon>
    </lineage>
</organism>
<evidence type="ECO:0000256" key="1">
    <source>
        <dbReference type="SAM" id="MobiDB-lite"/>
    </source>
</evidence>
<name>K0TIJ0_THAOC</name>
<feature type="compositionally biased region" description="Basic and acidic residues" evidence="1">
    <location>
        <begin position="57"/>
        <end position="72"/>
    </location>
</feature>
<evidence type="ECO:0000313" key="2">
    <source>
        <dbReference type="EMBL" id="EJK70357.1"/>
    </source>
</evidence>
<dbReference type="EMBL" id="AGNL01008650">
    <property type="protein sequence ID" value="EJK70357.1"/>
    <property type="molecule type" value="Genomic_DNA"/>
</dbReference>
<keyword evidence="3" id="KW-1185">Reference proteome</keyword>
<gene>
    <name evidence="2" type="ORF">THAOC_08289</name>
</gene>
<protein>
    <submittedName>
        <fullName evidence="2">Uncharacterized protein</fullName>
    </submittedName>
</protein>
<reference evidence="2 3" key="1">
    <citation type="journal article" date="2012" name="Genome Biol.">
        <title>Genome and low-iron response of an oceanic diatom adapted to chronic iron limitation.</title>
        <authorList>
            <person name="Lommer M."/>
            <person name="Specht M."/>
            <person name="Roy A.S."/>
            <person name="Kraemer L."/>
            <person name="Andreson R."/>
            <person name="Gutowska M.A."/>
            <person name="Wolf J."/>
            <person name="Bergner S.V."/>
            <person name="Schilhabel M.B."/>
            <person name="Klostermeier U.C."/>
            <person name="Beiko R.G."/>
            <person name="Rosenstiel P."/>
            <person name="Hippler M."/>
            <person name="Laroche J."/>
        </authorList>
    </citation>
    <scope>NUCLEOTIDE SEQUENCE [LARGE SCALE GENOMIC DNA]</scope>
    <source>
        <strain evidence="2 3">CCMP1005</strain>
    </source>
</reference>
<dbReference type="AlphaFoldDB" id="K0TIJ0"/>
<proteinExistence type="predicted"/>
<evidence type="ECO:0000313" key="3">
    <source>
        <dbReference type="Proteomes" id="UP000266841"/>
    </source>
</evidence>
<sequence>MPLFDSVLCSKVNQKTKSIATQPGRPDLSPYATHVRQSETRLSESVEKSLSNSCLDSAERTSECSGGERGDGEEALADGRFYAAVEPAALMARRGPLSSSHPLVCPAEKSSAHTAVSAAPASQNTVAGGIGARVKARAESEDTLLDTATGGVGVGDHSLSD</sequence>
<comment type="caution">
    <text evidence="2">The sequence shown here is derived from an EMBL/GenBank/DDBJ whole genome shotgun (WGS) entry which is preliminary data.</text>
</comment>
<accession>K0TIJ0</accession>